<feature type="compositionally biased region" description="Basic and acidic residues" evidence="15">
    <location>
        <begin position="604"/>
        <end position="618"/>
    </location>
</feature>
<reference evidence="18" key="2">
    <citation type="journal article" date="2007" name="Science">
        <title>Genome sequence of Aedes aegypti, a major arbovirus vector.</title>
        <authorList>
            <person name="Nene V."/>
            <person name="Wortman J.R."/>
            <person name="Lawson D."/>
            <person name="Haas B."/>
            <person name="Kodira C."/>
            <person name="Tu Z.J."/>
            <person name="Loftus B."/>
            <person name="Xi Z."/>
            <person name="Megy K."/>
            <person name="Grabherr M."/>
            <person name="Ren Q."/>
            <person name="Zdobnov E.M."/>
            <person name="Lobo N.F."/>
            <person name="Campbell K.S."/>
            <person name="Brown S.E."/>
            <person name="Bonaldo M.F."/>
            <person name="Zhu J."/>
            <person name="Sinkins S.P."/>
            <person name="Hogenkamp D.G."/>
            <person name="Amedeo P."/>
            <person name="Arensburger P."/>
            <person name="Atkinson P.W."/>
            <person name="Bidwell S."/>
            <person name="Biedler J."/>
            <person name="Birney E."/>
            <person name="Bruggner R.V."/>
            <person name="Costas J."/>
            <person name="Coy M.R."/>
            <person name="Crabtree J."/>
            <person name="Crawford M."/>
            <person name="Debruyn B."/>
            <person name="Decaprio D."/>
            <person name="Eiglmeier K."/>
            <person name="Eisenstadt E."/>
            <person name="El-Dorry H."/>
            <person name="Gelbart W.M."/>
            <person name="Gomes S.L."/>
            <person name="Hammond M."/>
            <person name="Hannick L.I."/>
            <person name="Hogan J.R."/>
            <person name="Holmes M.H."/>
            <person name="Jaffe D."/>
            <person name="Johnston J.S."/>
            <person name="Kennedy R.C."/>
            <person name="Koo H."/>
            <person name="Kravitz S."/>
            <person name="Kriventseva E.V."/>
            <person name="Kulp D."/>
            <person name="Labutti K."/>
            <person name="Lee E."/>
            <person name="Li S."/>
            <person name="Lovin D.D."/>
            <person name="Mao C."/>
            <person name="Mauceli E."/>
            <person name="Menck C.F."/>
            <person name="Miller J.R."/>
            <person name="Montgomery P."/>
            <person name="Mori A."/>
            <person name="Nascimento A.L."/>
            <person name="Naveira H.F."/>
            <person name="Nusbaum C."/>
            <person name="O'leary S."/>
            <person name="Orvis J."/>
            <person name="Pertea M."/>
            <person name="Quesneville H."/>
            <person name="Reidenbach K.R."/>
            <person name="Rogers Y.H."/>
            <person name="Roth C.W."/>
            <person name="Schneider J.R."/>
            <person name="Schatz M."/>
            <person name="Shumway M."/>
            <person name="Stanke M."/>
            <person name="Stinson E.O."/>
            <person name="Tubio J.M."/>
            <person name="Vanzee J.P."/>
            <person name="Verjovski-Almeida S."/>
            <person name="Werner D."/>
            <person name="White O."/>
            <person name="Wyder S."/>
            <person name="Zeng Q."/>
            <person name="Zhao Q."/>
            <person name="Zhao Y."/>
            <person name="Hill C.A."/>
            <person name="Raikhel A.S."/>
            <person name="Soares M.B."/>
            <person name="Knudson D.L."/>
            <person name="Lee N.H."/>
            <person name="Galagan J."/>
            <person name="Salzberg S.L."/>
            <person name="Paulsen I.T."/>
            <person name="Dimopoulos G."/>
            <person name="Collins F.H."/>
            <person name="Birren B."/>
            <person name="Fraser-Liggett C.M."/>
            <person name="Severson D.W."/>
        </authorList>
    </citation>
    <scope>NUCLEOTIDE SEQUENCE [LARGE SCALE GENOMIC DNA]</scope>
    <source>
        <strain evidence="18">Liverpool</strain>
    </source>
</reference>
<comment type="subcellular location">
    <subcellularLocation>
        <location evidence="1">Nucleus</location>
    </subcellularLocation>
</comment>
<evidence type="ECO:0000256" key="13">
    <source>
        <dbReference type="ARBA" id="ARBA00083113"/>
    </source>
</evidence>
<accession>Q16PG2</accession>
<feature type="region of interest" description="Disordered" evidence="15">
    <location>
        <begin position="1521"/>
        <end position="1576"/>
    </location>
</feature>
<keyword evidence="9" id="KW-0539">Nucleus</keyword>
<dbReference type="GO" id="GO:0003729">
    <property type="term" value="F:mRNA binding"/>
    <property type="evidence" value="ECO:0007669"/>
    <property type="project" value="InterPro"/>
</dbReference>
<feature type="region of interest" description="Disordered" evidence="15">
    <location>
        <begin position="875"/>
        <end position="896"/>
    </location>
</feature>
<dbReference type="Proteomes" id="UP000682892">
    <property type="component" value="Unassembled WGS sequence"/>
</dbReference>
<dbReference type="InterPro" id="IPR047415">
    <property type="entry name" value="Pcf11_CID"/>
</dbReference>
<feature type="region of interest" description="Disordered" evidence="15">
    <location>
        <begin position="1787"/>
        <end position="1811"/>
    </location>
</feature>
<dbReference type="GO" id="GO:0035091">
    <property type="term" value="F:phosphatidylinositol binding"/>
    <property type="evidence" value="ECO:0007669"/>
    <property type="project" value="InterPro"/>
</dbReference>
<dbReference type="Pfam" id="PF23228">
    <property type="entry name" value="zf_PCFS4"/>
    <property type="match status" value="1"/>
</dbReference>
<dbReference type="InterPro" id="IPR006569">
    <property type="entry name" value="CID_dom"/>
</dbReference>
<keyword evidence="8 14" id="KW-0175">Coiled coil</keyword>
<dbReference type="GO" id="GO:0043130">
    <property type="term" value="F:ubiquitin binding"/>
    <property type="evidence" value="ECO:0007669"/>
    <property type="project" value="InterPro"/>
</dbReference>
<feature type="domain" description="VHS" evidence="16">
    <location>
        <begin position="50"/>
        <end position="169"/>
    </location>
</feature>
<evidence type="ECO:0000256" key="4">
    <source>
        <dbReference type="ARBA" id="ARBA00022553"/>
    </source>
</evidence>
<keyword evidence="3" id="KW-1017">Isopeptide bond</keyword>
<evidence type="ECO:0000256" key="6">
    <source>
        <dbReference type="ARBA" id="ARBA00022843"/>
    </source>
</evidence>
<sequence>MDQAAVQRRSKEIETEYLSSLADLNVNSKPLINMLTILAEENLDYAPIIVNAVEKHLAKVQPEFKLPILYLVDSIVKNVGKQYQQLFSQVIVNMFCGVFETVNEKVREKMFSLRQTWNEVFPQSKLYALDIKINSIDPGWPITAQLKTPKSPAIHVNPMFLKNQQIPEPNLDMQQQLRDKQRELLELQAKKLELELIATKKRIEEQEKLLVAQTASVTKEPVPDLKRPATVIGSNHVPPPRGRIAPPNAAMINLAKSRDPRLARQQAQLAAQMVAASTNSTPTMVGGTQIPPHNPIVLDQSGKPVSIRERLGRIPKRTDPRIKPSGTDVDRRKPSSTATSSSVNNSSSPSHKSRSENDASKKREKKDELSPKSARSSSSKPSSSDKKKLSADALSPKSSSPLKKKTSSLSEKSPSRSEKTSPKSREGKVSKGNKSSTRRPGDIAKNSEDSSVSPSSSSENLMPVANESKDVDLRLLIPEKKLKLEQQQPPQHPQAKLVSKPLPDQSKSEINLLPQLSTISSSVQKQCITVMLSLAIIQFRAMIGLAIAAGGNGFVLPLLLLSTMTAFQRNPWQFHFIDSMPAVTTAARAGSPSETAVKKRPSNHKLEEPVNKKPKSEKIDGLFGSEDVDLRKLAGPMHPIEPLPPPPPIISEATRPTLQDTPQVCYTLCFTIKLQEFSAIVLPRRTRIVISWDGPYCTINYQVTRCLAIVKAIYGDINKHSLADDPVERRRSLNQPKAMDVDLRQQQPQFPPADPFGEDNSQDGMNANIKTIVAQAQEQMEKGEITPEQYNILMKQVIQLNETQKIRQAQRMEMMKRQQIIGPMLPDDNANSHSGEEMASFSPNINDDGGVKPNVPAIAGGGPVVSNDFRGKITPVDTTSSKVEPQFGNSGPIGDIRIRGVVGPPMMNQRLPGPMLNPWDQTPFAKMNQNVVPPPPMAPRFPPVPLNNGPQSNMLMPGVPKQNESVRTINIDGIQREIRFYDDIAVIFMSWDEPKEIGFQKGSRMVVVDDRDSFELSFNECYKAITIEGKVYQMKLGAPTRELYIDDRWYECYFGDPPTNIVLDGINRVFKISGPAPQVKIGNSRNDLVAGKINMIVNAEIIIPVFLDSQIQTFEIYGQMHRLQFADFLLTVIIDDQPFLVEYGGLPKVFKLRGKDFYIRFTAVPKVVVPGRVYIRDMIRTPLHRDLRTPPRDQNLLIPFVQPMNNKPLAPPVAAAPAKPASGGLNLPILQNLNIDELYAKIVAAGIIGKTTTTTATTAPSTSTSTTSSTASKLEKALEEEIEDIEPVYLNKPETLKRRQSAIVAQLFLGMQCSSCGVRFPPEQTMKYSQHLDWHFRQNRRDRDSARKAHSRKWYYDVSDWIQYEEIEDLEEREKNWFEAQQTEQLEFNGDGETGSGRPGAETPPPSCPAGSDEASKRCHMCHDEFQQFYNEETEEWHLKNAIRVEECTYHPLCYEDYKASLTLDETAMNATNEEGDESKTDDDVKVKQEAISDADDTVKEITIDDDDDVIVLPPSEEVVTEIPDDDDIETVDSHSTADDTRGATSSVTAVDDDSSKPSTEAAQSSEPPAPKIIETRIDDDIAIQEPTIERIDVNDLDDSDAHMSAAAPAITDECSQMSVKVKEEPKDDDEDDVDEEDELFEDVGTIESSMVENVKEADTVDLEAIDSPPSPPLESTSQAQLKPSIDGNVEMQDNLTTGVITNRIKINITKAKTTTAATTGSTTTNSSYSTTGGGSSIAVLISGGGGSGAVASYDNCNDDLLYGNLDDIHGGHHDSNSSSMMVKMHEDEELEQDANNKGPVPPTNEETTDIDYDLKPSLRGIIFTRQPRVENGFETSGLCSIM</sequence>
<organism evidence="18 19">
    <name type="scientific">Aedes aegypti</name>
    <name type="common">Yellowfever mosquito</name>
    <name type="synonym">Culex aegypti</name>
    <dbReference type="NCBI Taxonomy" id="7159"/>
    <lineage>
        <taxon>Eukaryota</taxon>
        <taxon>Metazoa</taxon>
        <taxon>Ecdysozoa</taxon>
        <taxon>Arthropoda</taxon>
        <taxon>Hexapoda</taxon>
        <taxon>Insecta</taxon>
        <taxon>Pterygota</taxon>
        <taxon>Neoptera</taxon>
        <taxon>Endopterygota</taxon>
        <taxon>Diptera</taxon>
        <taxon>Nematocera</taxon>
        <taxon>Culicoidea</taxon>
        <taxon>Culicidae</taxon>
        <taxon>Culicinae</taxon>
        <taxon>Aedini</taxon>
        <taxon>Aedes</taxon>
        <taxon>Stegomyia</taxon>
    </lineage>
</organism>
<evidence type="ECO:0000256" key="5">
    <source>
        <dbReference type="ARBA" id="ARBA00022664"/>
    </source>
</evidence>
<name>Q16PG2_AEDAE</name>
<dbReference type="GO" id="GO:0005849">
    <property type="term" value="C:mRNA cleavage factor complex"/>
    <property type="evidence" value="ECO:0007669"/>
    <property type="project" value="TreeGrafter"/>
</dbReference>
<keyword evidence="6" id="KW-0832">Ubl conjugation</keyword>
<dbReference type="VEuPathDB" id="VectorBase:AAEL011663"/>
<feature type="compositionally biased region" description="Basic and acidic residues" evidence="15">
    <location>
        <begin position="309"/>
        <end position="333"/>
    </location>
</feature>
<dbReference type="Pfam" id="PF04818">
    <property type="entry name" value="CID"/>
    <property type="match status" value="1"/>
</dbReference>
<feature type="compositionally biased region" description="Basic and acidic residues" evidence="15">
    <location>
        <begin position="1532"/>
        <end position="1542"/>
    </location>
</feature>
<evidence type="ECO:0000313" key="19">
    <source>
        <dbReference type="Proteomes" id="UP000682892"/>
    </source>
</evidence>
<feature type="region of interest" description="Disordered" evidence="15">
    <location>
        <begin position="1388"/>
        <end position="1415"/>
    </location>
</feature>
<evidence type="ECO:0000256" key="8">
    <source>
        <dbReference type="ARBA" id="ARBA00023054"/>
    </source>
</evidence>
<dbReference type="PANTHER" id="PTHR15921">
    <property type="entry name" value="PRE-MRNA CLEAVAGE COMPLEX II"/>
    <property type="match status" value="1"/>
</dbReference>
<evidence type="ECO:0000256" key="7">
    <source>
        <dbReference type="ARBA" id="ARBA00022990"/>
    </source>
</evidence>
<feature type="coiled-coil region" evidence="14">
    <location>
        <begin position="170"/>
        <end position="209"/>
    </location>
</feature>
<feature type="compositionally biased region" description="Low complexity" evidence="15">
    <location>
        <begin position="449"/>
        <end position="458"/>
    </location>
</feature>
<evidence type="ECO:0000313" key="18">
    <source>
        <dbReference type="EMBL" id="EAT36238.1"/>
    </source>
</evidence>
<dbReference type="GO" id="GO:0005737">
    <property type="term" value="C:cytoplasm"/>
    <property type="evidence" value="ECO:0007669"/>
    <property type="project" value="TreeGrafter"/>
</dbReference>
<keyword evidence="5" id="KW-0507">mRNA processing</keyword>
<evidence type="ECO:0000256" key="15">
    <source>
        <dbReference type="SAM" id="MobiDB-lite"/>
    </source>
</evidence>
<dbReference type="OMA" id="QYHGGFN"/>
<keyword evidence="7" id="KW-0007">Acetylation</keyword>
<dbReference type="Gene3D" id="1.25.40.90">
    <property type="match status" value="1"/>
</dbReference>
<dbReference type="PANTHER" id="PTHR15921:SF3">
    <property type="entry name" value="PRE-MRNA CLEAVAGE COMPLEX 2 PROTEIN PCF11"/>
    <property type="match status" value="1"/>
</dbReference>
<dbReference type="PhylomeDB" id="Q16PG2"/>
<evidence type="ECO:0000256" key="9">
    <source>
        <dbReference type="ARBA" id="ARBA00023242"/>
    </source>
</evidence>
<dbReference type="GO" id="GO:0006369">
    <property type="term" value="P:termination of RNA polymerase II transcription"/>
    <property type="evidence" value="ECO:0007669"/>
    <property type="project" value="InterPro"/>
</dbReference>
<dbReference type="EMBL" id="CH477784">
    <property type="protein sequence ID" value="EAT36238.1"/>
    <property type="molecule type" value="Genomic_DNA"/>
</dbReference>
<dbReference type="STRING" id="7159.Q16PG2"/>
<evidence type="ECO:0000256" key="12">
    <source>
        <dbReference type="ARBA" id="ARBA00068814"/>
    </source>
</evidence>
<dbReference type="InterPro" id="IPR048830">
    <property type="entry name" value="PCF11_helical"/>
</dbReference>
<dbReference type="CDD" id="cd16982">
    <property type="entry name" value="CID_Pcf11"/>
    <property type="match status" value="1"/>
</dbReference>
<comment type="subunit">
    <text evidence="11">Associates with the phosphorylated CTD domain of POLR2A /RNA polymerase II.</text>
</comment>
<dbReference type="InterPro" id="IPR045154">
    <property type="entry name" value="PCF11-like"/>
</dbReference>
<feature type="region of interest" description="Disordered" evidence="15">
    <location>
        <begin position="484"/>
        <end position="503"/>
    </location>
</feature>
<evidence type="ECO:0000256" key="1">
    <source>
        <dbReference type="ARBA" id="ARBA00004123"/>
    </source>
</evidence>
<feature type="compositionally biased region" description="Low complexity" evidence="15">
    <location>
        <begin position="485"/>
        <end position="497"/>
    </location>
</feature>
<feature type="domain" description="CID" evidence="17">
    <location>
        <begin position="9"/>
        <end position="137"/>
    </location>
</feature>
<dbReference type="SUPFAM" id="SSF48464">
    <property type="entry name" value="ENTH/VHS domain"/>
    <property type="match status" value="1"/>
</dbReference>
<dbReference type="InterPro" id="IPR002014">
    <property type="entry name" value="VHS_dom"/>
</dbReference>
<feature type="compositionally biased region" description="Low complexity" evidence="15">
    <location>
        <begin position="371"/>
        <end position="382"/>
    </location>
</feature>
<keyword evidence="4" id="KW-0597">Phosphoprotein</keyword>
<dbReference type="PROSITE" id="PS50179">
    <property type="entry name" value="VHS"/>
    <property type="match status" value="1"/>
</dbReference>
<feature type="region of interest" description="Disordered" evidence="15">
    <location>
        <begin position="226"/>
        <end position="246"/>
    </location>
</feature>
<dbReference type="InterPro" id="IPR057242">
    <property type="entry name" value="PCFS4-like"/>
</dbReference>
<dbReference type="FunFam" id="1.25.40.90:FF:000015">
    <property type="entry name" value="Pre-mRNA cleavage complex 2 protein Pcf11"/>
    <property type="match status" value="1"/>
</dbReference>
<keyword evidence="2" id="KW-0488">Methylation</keyword>
<dbReference type="GO" id="GO:0031124">
    <property type="term" value="P:mRNA 3'-end processing"/>
    <property type="evidence" value="ECO:0007669"/>
    <property type="project" value="InterPro"/>
</dbReference>
<evidence type="ECO:0000256" key="3">
    <source>
        <dbReference type="ARBA" id="ARBA00022499"/>
    </source>
</evidence>
<comment type="function">
    <text evidence="10">Component of pre-mRNA cleavage complex II, which promotes transcription termination by RNA polymerase II.</text>
</comment>
<evidence type="ECO:0000256" key="11">
    <source>
        <dbReference type="ARBA" id="ARBA00063659"/>
    </source>
</evidence>
<feature type="compositionally biased region" description="Basic and acidic residues" evidence="15">
    <location>
        <begin position="439"/>
        <end position="448"/>
    </location>
</feature>
<dbReference type="InterPro" id="IPR008942">
    <property type="entry name" value="ENTH_VHS"/>
</dbReference>
<feature type="compositionally biased region" description="Low complexity" evidence="15">
    <location>
        <begin position="391"/>
        <end position="412"/>
    </location>
</feature>
<gene>
    <name evidence="18" type="ORF">AaeL_AAEL011663</name>
</gene>
<feature type="compositionally biased region" description="Acidic residues" evidence="15">
    <location>
        <begin position="1521"/>
        <end position="1531"/>
    </location>
</feature>
<reference evidence="18" key="3">
    <citation type="submission" date="2012-09" db="EMBL/GenBank/DDBJ databases">
        <authorList>
            <consortium name="VectorBase"/>
        </authorList>
    </citation>
    <scope>NUCLEOTIDE SEQUENCE</scope>
    <source>
        <strain evidence="18">Liverpool</strain>
    </source>
</reference>
<feature type="compositionally biased region" description="Low complexity" evidence="15">
    <location>
        <begin position="335"/>
        <end position="350"/>
    </location>
</feature>
<feature type="compositionally biased region" description="Basic and acidic residues" evidence="15">
    <location>
        <begin position="413"/>
        <end position="429"/>
    </location>
</feature>
<evidence type="ECO:0000256" key="2">
    <source>
        <dbReference type="ARBA" id="ARBA00022481"/>
    </source>
</evidence>
<evidence type="ECO:0000256" key="10">
    <source>
        <dbReference type="ARBA" id="ARBA00057101"/>
    </source>
</evidence>
<dbReference type="GO" id="GO:0000993">
    <property type="term" value="F:RNA polymerase II complex binding"/>
    <property type="evidence" value="ECO:0007669"/>
    <property type="project" value="InterPro"/>
</dbReference>
<evidence type="ECO:0000256" key="14">
    <source>
        <dbReference type="SAM" id="Coils"/>
    </source>
</evidence>
<evidence type="ECO:0000259" key="16">
    <source>
        <dbReference type="PROSITE" id="PS50179"/>
    </source>
</evidence>
<feature type="compositionally biased region" description="Basic and acidic residues" evidence="15">
    <location>
        <begin position="353"/>
        <end position="370"/>
    </location>
</feature>
<feature type="region of interest" description="Disordered" evidence="15">
    <location>
        <begin position="309"/>
        <end position="467"/>
    </location>
</feature>
<dbReference type="PROSITE" id="PS51391">
    <property type="entry name" value="CID"/>
    <property type="match status" value="1"/>
</dbReference>
<evidence type="ECO:0000259" key="17">
    <source>
        <dbReference type="PROSITE" id="PS51391"/>
    </source>
</evidence>
<dbReference type="Pfam" id="PF20845">
    <property type="entry name" value="Pcf11_helical"/>
    <property type="match status" value="1"/>
</dbReference>
<feature type="region of interest" description="Disordered" evidence="15">
    <location>
        <begin position="588"/>
        <end position="618"/>
    </location>
</feature>
<protein>
    <recommendedName>
        <fullName evidence="12">Pre-mRNA cleavage complex 2 protein Pcf11</fullName>
    </recommendedName>
    <alternativeName>
        <fullName evidence="13">Pre-mRNA cleavage complex II protein Pcf11</fullName>
    </alternativeName>
</protein>
<reference evidence="18" key="1">
    <citation type="submission" date="2005-10" db="EMBL/GenBank/DDBJ databases">
        <authorList>
            <person name="Loftus B.J."/>
            <person name="Nene V.M."/>
            <person name="Hannick L.I."/>
            <person name="Bidwell S."/>
            <person name="Haas B."/>
            <person name="Amedeo P."/>
            <person name="Orvis J."/>
            <person name="Wortman J.R."/>
            <person name="White O.R."/>
            <person name="Salzberg S."/>
            <person name="Shumway M."/>
            <person name="Koo H."/>
            <person name="Zhao Y."/>
            <person name="Holmes M."/>
            <person name="Miller J."/>
            <person name="Schatz M."/>
            <person name="Pop M."/>
            <person name="Pai G."/>
            <person name="Utterback T."/>
            <person name="Rogers Y.-H."/>
            <person name="Kravitz S."/>
            <person name="Fraser C.M."/>
        </authorList>
    </citation>
    <scope>NUCLEOTIDE SEQUENCE</scope>
    <source>
        <strain evidence="18">Liverpool</strain>
    </source>
</reference>
<proteinExistence type="predicted"/>
<feature type="compositionally biased region" description="Polar residues" evidence="15">
    <location>
        <begin position="876"/>
        <end position="889"/>
    </location>
</feature>
<dbReference type="SMART" id="SM00582">
    <property type="entry name" value="RPR"/>
    <property type="match status" value="1"/>
</dbReference>
<feature type="compositionally biased region" description="Polar residues" evidence="15">
    <location>
        <begin position="1557"/>
        <end position="1567"/>
    </location>
</feature>